<feature type="region of interest" description="Disordered" evidence="1">
    <location>
        <begin position="1"/>
        <end position="21"/>
    </location>
</feature>
<dbReference type="InterPro" id="IPR043502">
    <property type="entry name" value="DNA/RNA_pol_sf"/>
</dbReference>
<comment type="caution">
    <text evidence="2">The sequence shown here is derived from an EMBL/GenBank/DDBJ whole genome shotgun (WGS) entry which is preliminary data.</text>
</comment>
<name>A0A9Q3DYZ5_9BASI</name>
<dbReference type="InterPro" id="IPR032567">
    <property type="entry name" value="RTL1-rel"/>
</dbReference>
<proteinExistence type="predicted"/>
<dbReference type="AlphaFoldDB" id="A0A9Q3DYZ5"/>
<gene>
    <name evidence="2" type="ORF">O181_051564</name>
</gene>
<dbReference type="PANTHER" id="PTHR15503">
    <property type="entry name" value="LDOC1 RELATED"/>
    <property type="match status" value="1"/>
</dbReference>
<protein>
    <submittedName>
        <fullName evidence="2">Uncharacterized protein</fullName>
    </submittedName>
</protein>
<accession>A0A9Q3DYZ5</accession>
<sequence length="125" mass="14132">MDLPLSSYHDSLEELWDEEEEEEEEEIETMMKFVPSSYYQYSYVLFKVKAENLPSHCTCDHHIEGEGSPPPSEVIDSLSNKESYTLRASISENIEKGFIHPSSSSTGAPVLFVKKEDGGLHLCVD</sequence>
<dbReference type="SUPFAM" id="SSF56672">
    <property type="entry name" value="DNA/RNA polymerases"/>
    <property type="match status" value="1"/>
</dbReference>
<dbReference type="Proteomes" id="UP000765509">
    <property type="component" value="Unassembled WGS sequence"/>
</dbReference>
<keyword evidence="3" id="KW-1185">Reference proteome</keyword>
<evidence type="ECO:0000256" key="1">
    <source>
        <dbReference type="SAM" id="MobiDB-lite"/>
    </source>
</evidence>
<dbReference type="Gene3D" id="3.10.10.10">
    <property type="entry name" value="HIV Type 1 Reverse Transcriptase, subunit A, domain 1"/>
    <property type="match status" value="1"/>
</dbReference>
<evidence type="ECO:0000313" key="2">
    <source>
        <dbReference type="EMBL" id="MBW0511849.1"/>
    </source>
</evidence>
<dbReference type="OrthoDB" id="2505288at2759"/>
<organism evidence="2 3">
    <name type="scientific">Austropuccinia psidii MF-1</name>
    <dbReference type="NCBI Taxonomy" id="1389203"/>
    <lineage>
        <taxon>Eukaryota</taxon>
        <taxon>Fungi</taxon>
        <taxon>Dikarya</taxon>
        <taxon>Basidiomycota</taxon>
        <taxon>Pucciniomycotina</taxon>
        <taxon>Pucciniomycetes</taxon>
        <taxon>Pucciniales</taxon>
        <taxon>Sphaerophragmiaceae</taxon>
        <taxon>Austropuccinia</taxon>
    </lineage>
</organism>
<dbReference type="PANTHER" id="PTHR15503:SF22">
    <property type="entry name" value="TRANSPOSON TY3-I GAG POLYPROTEIN"/>
    <property type="match status" value="1"/>
</dbReference>
<reference evidence="2" key="1">
    <citation type="submission" date="2021-03" db="EMBL/GenBank/DDBJ databases">
        <title>Draft genome sequence of rust myrtle Austropuccinia psidii MF-1, a brazilian biotype.</title>
        <authorList>
            <person name="Quecine M.C."/>
            <person name="Pachon D.M.R."/>
            <person name="Bonatelli M.L."/>
            <person name="Correr F.H."/>
            <person name="Franceschini L.M."/>
            <person name="Leite T.F."/>
            <person name="Margarido G.R.A."/>
            <person name="Almeida C.A."/>
            <person name="Ferrarezi J.A."/>
            <person name="Labate C.A."/>
        </authorList>
    </citation>
    <scope>NUCLEOTIDE SEQUENCE</scope>
    <source>
        <strain evidence="2">MF-1</strain>
    </source>
</reference>
<evidence type="ECO:0000313" key="3">
    <source>
        <dbReference type="Proteomes" id="UP000765509"/>
    </source>
</evidence>
<dbReference type="EMBL" id="AVOT02022411">
    <property type="protein sequence ID" value="MBW0511849.1"/>
    <property type="molecule type" value="Genomic_DNA"/>
</dbReference>